<name>A0ABT6FJX4_9BACT</name>
<sequence length="197" mass="21127">MDPATARSTTRARPAGRPFRLVDVLILTAATGVGLAGARWVYEEILFQEFSLVPAGILLAPAMFAWPVMTAWMAALIPIRLIAPRPPRRRLAAQPGMAAACSTSLVMAFAAVVALVVPLMMSSAWMGLRADLIEARILGIPAAVSLAILSSWTTLALGGRWRPEPSWIDRLGRLLAVALIATGPGVVLVVRDLPYFY</sequence>
<feature type="transmembrane region" description="Helical" evidence="1">
    <location>
        <begin position="137"/>
        <end position="159"/>
    </location>
</feature>
<comment type="caution">
    <text evidence="2">The sequence shown here is derived from an EMBL/GenBank/DDBJ whole genome shotgun (WGS) entry which is preliminary data.</text>
</comment>
<feature type="transmembrane region" description="Helical" evidence="1">
    <location>
        <begin position="62"/>
        <end position="83"/>
    </location>
</feature>
<keyword evidence="1" id="KW-0472">Membrane</keyword>
<keyword evidence="1" id="KW-0812">Transmembrane</keyword>
<dbReference type="Proteomes" id="UP001216907">
    <property type="component" value="Unassembled WGS sequence"/>
</dbReference>
<keyword evidence="3" id="KW-1185">Reference proteome</keyword>
<evidence type="ECO:0000313" key="2">
    <source>
        <dbReference type="EMBL" id="MDG3007850.1"/>
    </source>
</evidence>
<keyword evidence="1" id="KW-1133">Transmembrane helix</keyword>
<evidence type="ECO:0000256" key="1">
    <source>
        <dbReference type="SAM" id="Phobius"/>
    </source>
</evidence>
<evidence type="ECO:0000313" key="3">
    <source>
        <dbReference type="Proteomes" id="UP001216907"/>
    </source>
</evidence>
<organism evidence="2 3">
    <name type="scientific">Paludisphaera mucosa</name>
    <dbReference type="NCBI Taxonomy" id="3030827"/>
    <lineage>
        <taxon>Bacteria</taxon>
        <taxon>Pseudomonadati</taxon>
        <taxon>Planctomycetota</taxon>
        <taxon>Planctomycetia</taxon>
        <taxon>Isosphaerales</taxon>
        <taxon>Isosphaeraceae</taxon>
        <taxon>Paludisphaera</taxon>
    </lineage>
</organism>
<reference evidence="2 3" key="1">
    <citation type="submission" date="2023-03" db="EMBL/GenBank/DDBJ databases">
        <title>Paludisphaera mucosa sp. nov. a novel planctomycete from northern fen.</title>
        <authorList>
            <person name="Ivanova A."/>
        </authorList>
    </citation>
    <scope>NUCLEOTIDE SEQUENCE [LARGE SCALE GENOMIC DNA]</scope>
    <source>
        <strain evidence="2 3">Pla2</strain>
    </source>
</reference>
<dbReference type="RefSeq" id="WP_277864122.1">
    <property type="nucleotide sequence ID" value="NZ_JARRAG010000002.1"/>
</dbReference>
<feature type="transmembrane region" description="Helical" evidence="1">
    <location>
        <begin position="95"/>
        <end position="117"/>
    </location>
</feature>
<gene>
    <name evidence="2" type="ORF">PZE19_29145</name>
</gene>
<feature type="transmembrane region" description="Helical" evidence="1">
    <location>
        <begin position="21"/>
        <end position="42"/>
    </location>
</feature>
<protein>
    <submittedName>
        <fullName evidence="2">Uncharacterized protein</fullName>
    </submittedName>
</protein>
<proteinExistence type="predicted"/>
<accession>A0ABT6FJX4</accession>
<dbReference type="EMBL" id="JARRAG010000002">
    <property type="protein sequence ID" value="MDG3007850.1"/>
    <property type="molecule type" value="Genomic_DNA"/>
</dbReference>
<feature type="transmembrane region" description="Helical" evidence="1">
    <location>
        <begin position="171"/>
        <end position="190"/>
    </location>
</feature>